<keyword evidence="2" id="KW-1185">Reference proteome</keyword>
<reference evidence="1 2" key="1">
    <citation type="journal article" date="2013" name="Proc. Natl. Acad. Sci. U.S.A.">
        <title>Genome of Phaeocystis globosa virus PgV-16T highlights the common ancestry of the largest known DNA viruses infecting eukaryotes.</title>
        <authorList>
            <person name="Santini S."/>
            <person name="Jeudy S."/>
            <person name="Bartoli J."/>
            <person name="Poirot O."/>
            <person name="Lescot M."/>
            <person name="Abergel C."/>
            <person name="Barbe V."/>
            <person name="Wommack K.E."/>
            <person name="Noordeloos A.A."/>
            <person name="Brussaard C.P."/>
            <person name="Claverie J.M."/>
        </authorList>
    </citation>
    <scope>NUCLEOTIDE SEQUENCE [LARGE SCALE GENOMIC DNA]</scope>
    <source>
        <strain evidence="1 2">16T</strain>
    </source>
</reference>
<dbReference type="EMBL" id="KC662249">
    <property type="protein sequence ID" value="AGM15475.1"/>
    <property type="molecule type" value="Genomic_DNA"/>
</dbReference>
<protein>
    <submittedName>
        <fullName evidence="1">Uncharacterized protein</fullName>
    </submittedName>
</protein>
<organism evidence="1 2">
    <name type="scientific">Phaeocystis globosa virus PgV-16T</name>
    <dbReference type="NCBI Taxonomy" id="3071227"/>
    <lineage>
        <taxon>Viruses</taxon>
        <taxon>Varidnaviria</taxon>
        <taxon>Bamfordvirae</taxon>
        <taxon>Nucleocytoviricota</taxon>
        <taxon>Megaviricetes</taxon>
        <taxon>Imitervirales</taxon>
        <taxon>Mesomimiviridae</taxon>
        <taxon>Tethysvirus</taxon>
        <taxon>Tethysvirus hollandense</taxon>
    </lineage>
</organism>
<gene>
    <name evidence="1" type="ORF">PGCG_00164</name>
</gene>
<evidence type="ECO:0000313" key="1">
    <source>
        <dbReference type="EMBL" id="AGM15475.1"/>
    </source>
</evidence>
<dbReference type="Proteomes" id="UP000204225">
    <property type="component" value="Segment"/>
</dbReference>
<name>A0AC59EX07_9VIRU</name>
<accession>A0AC59EX07</accession>
<proteinExistence type="predicted"/>
<evidence type="ECO:0000313" key="2">
    <source>
        <dbReference type="Proteomes" id="UP000204225"/>
    </source>
</evidence>
<sequence length="111" mass="13221">MMLTQEYNSENSGDIEPVHWTTSKRLSISRERIAAAVEVVRAKQQQEDLRWERVMASSMARKHVSNELYVMQEKAKETDKQRQEAREQQELKTAKINERHNIWGRLKYTVF</sequence>